<dbReference type="InterPro" id="IPR013760">
    <property type="entry name" value="Topo_IIA-like_dom_sf"/>
</dbReference>
<dbReference type="HOGENOM" id="CLU_062996_0_0_9"/>
<dbReference type="eggNOG" id="COG0188">
    <property type="taxonomic scope" value="Bacteria"/>
</dbReference>
<evidence type="ECO:0000256" key="2">
    <source>
        <dbReference type="SAM" id="Coils"/>
    </source>
</evidence>
<dbReference type="GO" id="GO:0034335">
    <property type="term" value="F:DNA negative supercoiling activity"/>
    <property type="evidence" value="ECO:0007669"/>
    <property type="project" value="UniProtKB-ARBA"/>
</dbReference>
<keyword evidence="4" id="KW-1185">Reference proteome</keyword>
<dbReference type="RefSeq" id="WP_014187366.1">
    <property type="nucleotide sequence ID" value="NC_016584.1"/>
</dbReference>
<evidence type="ECO:0000313" key="3">
    <source>
        <dbReference type="EMBL" id="AET70562.1"/>
    </source>
</evidence>
<sequence>MPERTLPLIAAEINIIKEQTKKIVLSNFVEIGRRLAEAKSQIKYGEWGTWLKEEVGFSQRRAEKLMLLYDAYGSLGPALAEDGAQDGKLPNLNYTHALILLGVPEEDRVQLISDMDLESMTTRELEQVVNELKQTKQEQADLQKNLAEESEKTIQLAEEVNRLKKESDELRRSQQKLQQDLEKKVLEHQKLAQNSNLKSYQRVSNELAAVQIKLLTSKIAFRYEALEKVYNELSYEMNLLAKVDAQVHGEYQKMLNGFLVKAMEARMG</sequence>
<keyword evidence="3" id="KW-0413">Isomerase</keyword>
<dbReference type="GO" id="GO:0005524">
    <property type="term" value="F:ATP binding"/>
    <property type="evidence" value="ECO:0007669"/>
    <property type="project" value="InterPro"/>
</dbReference>
<name>G7W754_DESOD</name>
<dbReference type="KEGG" id="dor:Desor_5174"/>
<dbReference type="STRING" id="768706.Desor_5174"/>
<dbReference type="InterPro" id="IPR021451">
    <property type="entry name" value="DUF3102"/>
</dbReference>
<proteinExistence type="predicted"/>
<comment type="catalytic activity">
    <reaction evidence="1">
        <text>ATP-dependent breakage, passage and rejoining of double-stranded DNA.</text>
        <dbReference type="EC" id="5.6.2.2"/>
    </reaction>
</comment>
<evidence type="ECO:0000256" key="1">
    <source>
        <dbReference type="ARBA" id="ARBA00000185"/>
    </source>
</evidence>
<dbReference type="Pfam" id="PF11300">
    <property type="entry name" value="DUF3102"/>
    <property type="match status" value="1"/>
</dbReference>
<accession>G7W754</accession>
<dbReference type="EMBL" id="CP003108">
    <property type="protein sequence ID" value="AET70562.1"/>
    <property type="molecule type" value="Genomic_DNA"/>
</dbReference>
<gene>
    <name evidence="3" type="ordered locus">Desor_5174</name>
</gene>
<reference evidence="4" key="1">
    <citation type="submission" date="2011-11" db="EMBL/GenBank/DDBJ databases">
        <title>Complete sequence of Desulfosporosinus orientis DSM 765.</title>
        <authorList>
            <person name="Lucas S."/>
            <person name="Han J."/>
            <person name="Lapidus A."/>
            <person name="Cheng J.-F."/>
            <person name="Goodwin L."/>
            <person name="Pitluck S."/>
            <person name="Peters L."/>
            <person name="Ovchinnikova G."/>
            <person name="Teshima H."/>
            <person name="Detter J.C."/>
            <person name="Han C."/>
            <person name="Tapia R."/>
            <person name="Land M."/>
            <person name="Hauser L."/>
            <person name="Kyrpides N."/>
            <person name="Ivanova N."/>
            <person name="Pagani I."/>
            <person name="Pester M."/>
            <person name="Spring S."/>
            <person name="Ollivier B."/>
            <person name="Rattei T."/>
            <person name="Klenk H.-P."/>
            <person name="Wagner M."/>
            <person name="Loy A."/>
            <person name="Woyke T."/>
        </authorList>
    </citation>
    <scope>NUCLEOTIDE SEQUENCE [LARGE SCALE GENOMIC DNA]</scope>
    <source>
        <strain evidence="4">ATCC 19365 / DSM 765 / NCIMB 8382 / VKM B-1628</strain>
    </source>
</reference>
<protein>
    <submittedName>
        <fullName evidence="3">Type IIA topoisomerase (DNA gyrase/topo II, topoisomerase IV), A subunit</fullName>
    </submittedName>
</protein>
<dbReference type="AlphaFoldDB" id="G7W754"/>
<dbReference type="SUPFAM" id="SSF56719">
    <property type="entry name" value="Type II DNA topoisomerase"/>
    <property type="match status" value="1"/>
</dbReference>
<evidence type="ECO:0000313" key="4">
    <source>
        <dbReference type="Proteomes" id="UP000006346"/>
    </source>
</evidence>
<organism evidence="3 4">
    <name type="scientific">Desulfosporosinus orientis (strain ATCC 19365 / DSM 765 / NCIMB 8382 / VKM B-1628 / Singapore I)</name>
    <name type="common">Desulfotomaculum orientis</name>
    <dbReference type="NCBI Taxonomy" id="768706"/>
    <lineage>
        <taxon>Bacteria</taxon>
        <taxon>Bacillati</taxon>
        <taxon>Bacillota</taxon>
        <taxon>Clostridia</taxon>
        <taxon>Eubacteriales</taxon>
        <taxon>Desulfitobacteriaceae</taxon>
        <taxon>Desulfosporosinus</taxon>
    </lineage>
</organism>
<feature type="coiled-coil region" evidence="2">
    <location>
        <begin position="118"/>
        <end position="194"/>
    </location>
</feature>
<keyword evidence="2" id="KW-0175">Coiled coil</keyword>
<dbReference type="Proteomes" id="UP000006346">
    <property type="component" value="Chromosome"/>
</dbReference>
<reference evidence="3 4" key="2">
    <citation type="journal article" date="2012" name="J. Bacteriol.">
        <title>Complete genome sequences of Desulfosporosinus orientis DSM765T, Desulfosporosinus youngiae DSM17734T, Desulfosporosinus meridiei DSM13257T, and Desulfosporosinus acidiphilus DSM22704T.</title>
        <authorList>
            <person name="Pester M."/>
            <person name="Brambilla E."/>
            <person name="Alazard D."/>
            <person name="Rattei T."/>
            <person name="Weinmaier T."/>
            <person name="Han J."/>
            <person name="Lucas S."/>
            <person name="Lapidus A."/>
            <person name="Cheng J.F."/>
            <person name="Goodwin L."/>
            <person name="Pitluck S."/>
            <person name="Peters L."/>
            <person name="Ovchinnikova G."/>
            <person name="Teshima H."/>
            <person name="Detter J.C."/>
            <person name="Han C.S."/>
            <person name="Tapia R."/>
            <person name="Land M.L."/>
            <person name="Hauser L."/>
            <person name="Kyrpides N.C."/>
            <person name="Ivanova N.N."/>
            <person name="Pagani I."/>
            <person name="Huntmann M."/>
            <person name="Wei C.L."/>
            <person name="Davenport K.W."/>
            <person name="Daligault H."/>
            <person name="Chain P.S."/>
            <person name="Chen A."/>
            <person name="Mavromatis K."/>
            <person name="Markowitz V."/>
            <person name="Szeto E."/>
            <person name="Mikhailova N."/>
            <person name="Pati A."/>
            <person name="Wagner M."/>
            <person name="Woyke T."/>
            <person name="Ollivier B."/>
            <person name="Klenk H.P."/>
            <person name="Spring S."/>
            <person name="Loy A."/>
        </authorList>
    </citation>
    <scope>NUCLEOTIDE SEQUENCE [LARGE SCALE GENOMIC DNA]</scope>
    <source>
        <strain evidence="4">ATCC 19365 / DSM 765 / NCIMB 8382 / VKM B-1628</strain>
    </source>
</reference>
<dbReference type="PATRIC" id="fig|768706.3.peg.5272"/>